<evidence type="ECO:0000256" key="4">
    <source>
        <dbReference type="ARBA" id="ARBA00023159"/>
    </source>
</evidence>
<evidence type="ECO:0000256" key="3">
    <source>
        <dbReference type="ARBA" id="ARBA00023125"/>
    </source>
</evidence>
<gene>
    <name evidence="7" type="primary">hdfR_3</name>
    <name evidence="7" type="ORF">NRB20_70670</name>
</gene>
<reference evidence="7 8" key="1">
    <citation type="submission" date="2019-10" db="EMBL/GenBank/DDBJ databases">
        <title>Nocardia macrotermitis sp. nov. and Nocardia aurantia sp. nov., isolated from the gut of fungus growing-termite Macrotermes natalensis.</title>
        <authorList>
            <person name="Benndorf R."/>
            <person name="Schwitalla J."/>
            <person name="Martin K."/>
            <person name="De Beer W."/>
            <person name="Kaster A.-K."/>
            <person name="Vollmers J."/>
            <person name="Poulsen M."/>
            <person name="Beemelmanns C."/>
        </authorList>
    </citation>
    <scope>NUCLEOTIDE SEQUENCE [LARGE SCALE GENOMIC DNA]</scope>
    <source>
        <strain evidence="7 8">RB20</strain>
    </source>
</reference>
<dbReference type="PANTHER" id="PTHR30346">
    <property type="entry name" value="TRANSCRIPTIONAL DUAL REGULATOR HCAR-RELATED"/>
    <property type="match status" value="1"/>
</dbReference>
<dbReference type="OrthoDB" id="3176554at2"/>
<evidence type="ECO:0000259" key="6">
    <source>
        <dbReference type="PROSITE" id="PS50931"/>
    </source>
</evidence>
<dbReference type="GO" id="GO:0003700">
    <property type="term" value="F:DNA-binding transcription factor activity"/>
    <property type="evidence" value="ECO:0007669"/>
    <property type="project" value="InterPro"/>
</dbReference>
<dbReference type="RefSeq" id="WP_153415685.1">
    <property type="nucleotide sequence ID" value="NZ_WEGK01000025.1"/>
</dbReference>
<dbReference type="PRINTS" id="PR00039">
    <property type="entry name" value="HTHLYSR"/>
</dbReference>
<evidence type="ECO:0000256" key="1">
    <source>
        <dbReference type="ARBA" id="ARBA00009437"/>
    </source>
</evidence>
<evidence type="ECO:0000313" key="8">
    <source>
        <dbReference type="Proteomes" id="UP000438448"/>
    </source>
</evidence>
<accession>A0A7K0DGM0</accession>
<evidence type="ECO:0000256" key="2">
    <source>
        <dbReference type="ARBA" id="ARBA00023015"/>
    </source>
</evidence>
<dbReference type="Pfam" id="PF03466">
    <property type="entry name" value="LysR_substrate"/>
    <property type="match status" value="1"/>
</dbReference>
<dbReference type="GO" id="GO:0003677">
    <property type="term" value="F:DNA binding"/>
    <property type="evidence" value="ECO:0007669"/>
    <property type="project" value="UniProtKB-KW"/>
</dbReference>
<dbReference type="PROSITE" id="PS50931">
    <property type="entry name" value="HTH_LYSR"/>
    <property type="match status" value="1"/>
</dbReference>
<dbReference type="Gene3D" id="1.10.10.10">
    <property type="entry name" value="Winged helix-like DNA-binding domain superfamily/Winged helix DNA-binding domain"/>
    <property type="match status" value="1"/>
</dbReference>
<dbReference type="Proteomes" id="UP000438448">
    <property type="component" value="Unassembled WGS sequence"/>
</dbReference>
<keyword evidence="5" id="KW-0804">Transcription</keyword>
<keyword evidence="8" id="KW-1185">Reference proteome</keyword>
<dbReference type="InterPro" id="IPR000847">
    <property type="entry name" value="LysR_HTH_N"/>
</dbReference>
<proteinExistence type="inferred from homology"/>
<sequence>MTDTPPAVDLDLLLVHSFTLVAEHGHFGRAAEALHVTQPSLSRQINRLEKQLGARLLDRGPRGTRLTEAGAVFLPQAKALLRNAARAVAQTRAAASPGHVTIGYTGDLIITPVVREMRRRHPDAEIRAQHIQLTDVPAALLDHRVDALVTRLPFVTTDLHVTILYAEPRVVLMPIDHRLAHKDFLTLDDIADEPVPRLRHSDPAWSAYWNIDPRPDGRPAPEGPIIEALEDKLEVIAAGEAVAITAGGQFPTLRPDVIAIPLHGVDPAHVVLATRRDTHNRLVTAFAKYALEQLAPATPPTER</sequence>
<comment type="similarity">
    <text evidence="1">Belongs to the LysR transcriptional regulatory family.</text>
</comment>
<name>A0A7K0DGM0_9NOCA</name>
<dbReference type="AlphaFoldDB" id="A0A7K0DGM0"/>
<feature type="domain" description="HTH lysR-type" evidence="6">
    <location>
        <begin position="10"/>
        <end position="67"/>
    </location>
</feature>
<keyword evidence="3" id="KW-0238">DNA-binding</keyword>
<dbReference type="InterPro" id="IPR036388">
    <property type="entry name" value="WH-like_DNA-bd_sf"/>
</dbReference>
<keyword evidence="4" id="KW-0010">Activator</keyword>
<evidence type="ECO:0000313" key="7">
    <source>
        <dbReference type="EMBL" id="MQY23934.1"/>
    </source>
</evidence>
<dbReference type="GO" id="GO:0032993">
    <property type="term" value="C:protein-DNA complex"/>
    <property type="evidence" value="ECO:0007669"/>
    <property type="project" value="TreeGrafter"/>
</dbReference>
<dbReference type="InterPro" id="IPR036390">
    <property type="entry name" value="WH_DNA-bd_sf"/>
</dbReference>
<dbReference type="SUPFAM" id="SSF46785">
    <property type="entry name" value="Winged helix' DNA-binding domain"/>
    <property type="match status" value="1"/>
</dbReference>
<dbReference type="PANTHER" id="PTHR30346:SF0">
    <property type="entry name" value="HCA OPERON TRANSCRIPTIONAL ACTIVATOR HCAR"/>
    <property type="match status" value="1"/>
</dbReference>
<dbReference type="Pfam" id="PF00126">
    <property type="entry name" value="HTH_1"/>
    <property type="match status" value="1"/>
</dbReference>
<organism evidence="7 8">
    <name type="scientific">Nocardia macrotermitis</name>
    <dbReference type="NCBI Taxonomy" id="2585198"/>
    <lineage>
        <taxon>Bacteria</taxon>
        <taxon>Bacillati</taxon>
        <taxon>Actinomycetota</taxon>
        <taxon>Actinomycetes</taxon>
        <taxon>Mycobacteriales</taxon>
        <taxon>Nocardiaceae</taxon>
        <taxon>Nocardia</taxon>
    </lineage>
</organism>
<evidence type="ECO:0000256" key="5">
    <source>
        <dbReference type="ARBA" id="ARBA00023163"/>
    </source>
</evidence>
<keyword evidence="2" id="KW-0805">Transcription regulation</keyword>
<dbReference type="SUPFAM" id="SSF53850">
    <property type="entry name" value="Periplasmic binding protein-like II"/>
    <property type="match status" value="1"/>
</dbReference>
<comment type="caution">
    <text evidence="7">The sequence shown here is derived from an EMBL/GenBank/DDBJ whole genome shotgun (WGS) entry which is preliminary data.</text>
</comment>
<dbReference type="EMBL" id="WEGK01000025">
    <property type="protein sequence ID" value="MQY23934.1"/>
    <property type="molecule type" value="Genomic_DNA"/>
</dbReference>
<protein>
    <submittedName>
        <fullName evidence="7">HTH-type transcriptional regulator HdfR</fullName>
    </submittedName>
</protein>
<dbReference type="Gene3D" id="3.40.190.10">
    <property type="entry name" value="Periplasmic binding protein-like II"/>
    <property type="match status" value="2"/>
</dbReference>
<dbReference type="FunFam" id="1.10.10.10:FF:000001">
    <property type="entry name" value="LysR family transcriptional regulator"/>
    <property type="match status" value="1"/>
</dbReference>
<dbReference type="InterPro" id="IPR005119">
    <property type="entry name" value="LysR_subst-bd"/>
</dbReference>